<evidence type="ECO:0000313" key="15">
    <source>
        <dbReference type="EMBL" id="AJY76911.1"/>
    </source>
</evidence>
<dbReference type="SUPFAM" id="SSF52374">
    <property type="entry name" value="Nucleotidylyl transferase"/>
    <property type="match status" value="1"/>
</dbReference>
<dbReference type="SMART" id="SM00836">
    <property type="entry name" value="DALR_1"/>
    <property type="match status" value="1"/>
</dbReference>
<dbReference type="InterPro" id="IPR005148">
    <property type="entry name" value="Arg-tRNA-synth_N"/>
</dbReference>
<dbReference type="AlphaFoldDB" id="A0A0D5NNR6"/>
<dbReference type="GO" id="GO:0005737">
    <property type="term" value="C:cytoplasm"/>
    <property type="evidence" value="ECO:0007669"/>
    <property type="project" value="UniProtKB-SubCell"/>
</dbReference>
<dbReference type="Proteomes" id="UP000032633">
    <property type="component" value="Chromosome"/>
</dbReference>
<dbReference type="FunFam" id="1.10.730.10:FF:000006">
    <property type="entry name" value="Arginyl-tRNA synthetase 2, mitochondrial"/>
    <property type="match status" value="1"/>
</dbReference>
<dbReference type="InterPro" id="IPR008909">
    <property type="entry name" value="DALR_anticod-bd"/>
</dbReference>
<dbReference type="Pfam" id="PF05746">
    <property type="entry name" value="DALR_1"/>
    <property type="match status" value="1"/>
</dbReference>
<dbReference type="OrthoDB" id="9805987at2"/>
<evidence type="ECO:0000256" key="11">
    <source>
        <dbReference type="HAMAP-Rule" id="MF_00123"/>
    </source>
</evidence>
<dbReference type="Gene3D" id="3.40.50.620">
    <property type="entry name" value="HUPs"/>
    <property type="match status" value="1"/>
</dbReference>
<dbReference type="HOGENOM" id="CLU_006406_6_1_9"/>
<evidence type="ECO:0000256" key="2">
    <source>
        <dbReference type="ARBA" id="ARBA00005594"/>
    </source>
</evidence>
<dbReference type="FunFam" id="3.40.50.620:FF:000116">
    <property type="entry name" value="Arginine--tRNA ligase"/>
    <property type="match status" value="1"/>
</dbReference>
<evidence type="ECO:0000256" key="7">
    <source>
        <dbReference type="ARBA" id="ARBA00022840"/>
    </source>
</evidence>
<dbReference type="RefSeq" id="WP_045672336.1">
    <property type="nucleotide sequence ID" value="NZ_CP011058.1"/>
</dbReference>
<comment type="subunit">
    <text evidence="3 11">Monomer.</text>
</comment>
<dbReference type="Pfam" id="PF03485">
    <property type="entry name" value="Arg_tRNA_synt_N"/>
    <property type="match status" value="1"/>
</dbReference>
<feature type="domain" description="Arginyl tRNA synthetase N-terminal" evidence="14">
    <location>
        <begin position="2"/>
        <end position="84"/>
    </location>
</feature>
<keyword evidence="16" id="KW-1185">Reference proteome</keyword>
<proteinExistence type="inferred from homology"/>
<comment type="similarity">
    <text evidence="2 11 12">Belongs to the class-I aminoacyl-tRNA synthetase family.</text>
</comment>
<reference evidence="16" key="2">
    <citation type="submission" date="2015-03" db="EMBL/GenBank/DDBJ databases">
        <title>Genome sequence of Paenibacillus beijingensis strain DSM 24997T.</title>
        <authorList>
            <person name="Kwak Y."/>
            <person name="Shin J.-H."/>
        </authorList>
    </citation>
    <scope>NUCLEOTIDE SEQUENCE [LARGE SCALE GENOMIC DNA]</scope>
    <source>
        <strain evidence="16">DSM 24997</strain>
    </source>
</reference>
<dbReference type="STRING" id="1126833.VN24_23055"/>
<evidence type="ECO:0000256" key="6">
    <source>
        <dbReference type="ARBA" id="ARBA00022741"/>
    </source>
</evidence>
<dbReference type="PRINTS" id="PR01038">
    <property type="entry name" value="TRNASYNTHARG"/>
</dbReference>
<evidence type="ECO:0000256" key="3">
    <source>
        <dbReference type="ARBA" id="ARBA00011245"/>
    </source>
</evidence>
<dbReference type="EMBL" id="CP011058">
    <property type="protein sequence ID" value="AJY76911.1"/>
    <property type="molecule type" value="Genomic_DNA"/>
</dbReference>
<comment type="subcellular location">
    <subcellularLocation>
        <location evidence="1 11">Cytoplasm</location>
    </subcellularLocation>
</comment>
<dbReference type="GO" id="GO:0006420">
    <property type="term" value="P:arginyl-tRNA aminoacylation"/>
    <property type="evidence" value="ECO:0007669"/>
    <property type="project" value="UniProtKB-UniRule"/>
</dbReference>
<evidence type="ECO:0000259" key="13">
    <source>
        <dbReference type="SMART" id="SM00836"/>
    </source>
</evidence>
<dbReference type="Pfam" id="PF00750">
    <property type="entry name" value="tRNA-synt_1d"/>
    <property type="match status" value="1"/>
</dbReference>
<dbReference type="InterPro" id="IPR009080">
    <property type="entry name" value="tRNAsynth_Ia_anticodon-bd"/>
</dbReference>
<dbReference type="InterPro" id="IPR036695">
    <property type="entry name" value="Arg-tRNA-synth_N_sf"/>
</dbReference>
<dbReference type="EC" id="6.1.1.19" evidence="11"/>
<dbReference type="InterPro" id="IPR001278">
    <property type="entry name" value="Arg-tRNA-ligase"/>
</dbReference>
<evidence type="ECO:0000256" key="5">
    <source>
        <dbReference type="ARBA" id="ARBA00022598"/>
    </source>
</evidence>
<dbReference type="SMART" id="SM01016">
    <property type="entry name" value="Arg_tRNA_synt_N"/>
    <property type="match status" value="1"/>
</dbReference>
<dbReference type="GO" id="GO:0004814">
    <property type="term" value="F:arginine-tRNA ligase activity"/>
    <property type="evidence" value="ECO:0007669"/>
    <property type="project" value="UniProtKB-UniRule"/>
</dbReference>
<protein>
    <recommendedName>
        <fullName evidence="11">Arginine--tRNA ligase</fullName>
        <ecNumber evidence="11">6.1.1.19</ecNumber>
    </recommendedName>
    <alternativeName>
        <fullName evidence="11">Arginyl-tRNA synthetase</fullName>
        <shortName evidence="11">ArgRS</shortName>
    </alternativeName>
</protein>
<keyword evidence="8 11" id="KW-0648">Protein biosynthesis</keyword>
<dbReference type="KEGG" id="pbj:VN24_23055"/>
<feature type="short sequence motif" description="'HIGH' region" evidence="11">
    <location>
        <begin position="122"/>
        <end position="132"/>
    </location>
</feature>
<dbReference type="Gene3D" id="1.10.730.10">
    <property type="entry name" value="Isoleucyl-tRNA Synthetase, Domain 1"/>
    <property type="match status" value="1"/>
</dbReference>
<dbReference type="SUPFAM" id="SSF47323">
    <property type="entry name" value="Anticodon-binding domain of a subclass of class I aminoacyl-tRNA synthetases"/>
    <property type="match status" value="1"/>
</dbReference>
<keyword evidence="9 11" id="KW-0030">Aminoacyl-tRNA synthetase</keyword>
<organism evidence="15 16">
    <name type="scientific">Paenibacillus beijingensis</name>
    <dbReference type="NCBI Taxonomy" id="1126833"/>
    <lineage>
        <taxon>Bacteria</taxon>
        <taxon>Bacillati</taxon>
        <taxon>Bacillota</taxon>
        <taxon>Bacilli</taxon>
        <taxon>Bacillales</taxon>
        <taxon>Paenibacillaceae</taxon>
        <taxon>Paenibacillus</taxon>
    </lineage>
</organism>
<feature type="domain" description="DALR anticodon binding" evidence="13">
    <location>
        <begin position="450"/>
        <end position="571"/>
    </location>
</feature>
<reference evidence="15 16" key="1">
    <citation type="journal article" date="2015" name="J. Biotechnol.">
        <title>Complete genome sequence of Paenibacillus beijingensis 7188(T) (=DSM 24997(T)), a novel rhizobacterium from jujube garden soil.</title>
        <authorList>
            <person name="Kwak Y."/>
            <person name="Shin J.H."/>
        </authorList>
    </citation>
    <scope>NUCLEOTIDE SEQUENCE [LARGE SCALE GENOMIC DNA]</scope>
    <source>
        <strain evidence="15 16">DSM 24997</strain>
    </source>
</reference>
<comment type="catalytic activity">
    <reaction evidence="10 11">
        <text>tRNA(Arg) + L-arginine + ATP = L-arginyl-tRNA(Arg) + AMP + diphosphate</text>
        <dbReference type="Rhea" id="RHEA:20301"/>
        <dbReference type="Rhea" id="RHEA-COMP:9658"/>
        <dbReference type="Rhea" id="RHEA-COMP:9673"/>
        <dbReference type="ChEBI" id="CHEBI:30616"/>
        <dbReference type="ChEBI" id="CHEBI:32682"/>
        <dbReference type="ChEBI" id="CHEBI:33019"/>
        <dbReference type="ChEBI" id="CHEBI:78442"/>
        <dbReference type="ChEBI" id="CHEBI:78513"/>
        <dbReference type="ChEBI" id="CHEBI:456215"/>
        <dbReference type="EC" id="6.1.1.19"/>
    </reaction>
</comment>
<evidence type="ECO:0000256" key="4">
    <source>
        <dbReference type="ARBA" id="ARBA00022490"/>
    </source>
</evidence>
<dbReference type="InterPro" id="IPR014729">
    <property type="entry name" value="Rossmann-like_a/b/a_fold"/>
</dbReference>
<dbReference type="HAMAP" id="MF_00123">
    <property type="entry name" value="Arg_tRNA_synth"/>
    <property type="match status" value="1"/>
</dbReference>
<gene>
    <name evidence="11" type="primary">argS</name>
    <name evidence="15" type="ORF">VN24_23055</name>
</gene>
<keyword evidence="6 11" id="KW-0547">Nucleotide-binding</keyword>
<dbReference type="CDD" id="cd07956">
    <property type="entry name" value="Anticodon_Ia_Arg"/>
    <property type="match status" value="1"/>
</dbReference>
<dbReference type="PATRIC" id="fig|1126833.4.peg.5069"/>
<evidence type="ECO:0000313" key="16">
    <source>
        <dbReference type="Proteomes" id="UP000032633"/>
    </source>
</evidence>
<evidence type="ECO:0000256" key="9">
    <source>
        <dbReference type="ARBA" id="ARBA00023146"/>
    </source>
</evidence>
<dbReference type="InterPro" id="IPR035684">
    <property type="entry name" value="ArgRS_core"/>
</dbReference>
<keyword evidence="7 11" id="KW-0067">ATP-binding</keyword>
<evidence type="ECO:0000256" key="10">
    <source>
        <dbReference type="ARBA" id="ARBA00049339"/>
    </source>
</evidence>
<accession>A0A0D5NNR6</accession>
<name>A0A0D5NNR6_9BACL</name>
<dbReference type="NCBIfam" id="TIGR00456">
    <property type="entry name" value="argS"/>
    <property type="match status" value="1"/>
</dbReference>
<evidence type="ECO:0000259" key="14">
    <source>
        <dbReference type="SMART" id="SM01016"/>
    </source>
</evidence>
<dbReference type="PANTHER" id="PTHR11956">
    <property type="entry name" value="ARGINYL-TRNA SYNTHETASE"/>
    <property type="match status" value="1"/>
</dbReference>
<sequence>MLNYKTHIAEKIAALLTGADEQEIFKLLEYPPNPEMGDLSLPCFRLSKALKRPPQAIADGLSQNLKDDIIDRTDSVSGYLNIFLSRGRFAESVITRIRNEGAKYGSQEIGKGKTVVIDYSSPNIAKPFHVAHLRSTVIGNALYQIFSFLGYKCVGINHLGDWGTQFGKLIVSYRLWGSAEEVQQGTIDELLRLYVKFHEEAEKDPALEDEARAWFVKMEQGDEEALALWRWFVEISMAEFQKIYRLLGVQFDSYAGESFYNDKMEPVIQELKQKNLLEEDEGAWLIRLDQYGMAPALMLKKDGSSLYHTRDVTAAIYRKKTYHFDKAIYVTDYAQNLHFKQWFKVVDLMGYEWAGDLEHVAFGRVSIEGMSLSTRKGNVVKLEDLLYRAINKTREIIEAKNPNMENKDEVARQVGVGAVIFNDLSGNRIKDIDFSWEDALNFEGETGPYVQFTYARTCSVIRKAGGDERISLVNHDDIDASHLQNVEAVGVLKQLILFTERVEQAMQKLEPSIVTRYLIDLAQAFNRFYHGCHILVDDPALRSARLALVECVQITLQSGLRLIGLEAPEKI</sequence>
<dbReference type="Gene3D" id="3.30.1360.70">
    <property type="entry name" value="Arginyl tRNA synthetase N-terminal domain"/>
    <property type="match status" value="1"/>
</dbReference>
<keyword evidence="4 11" id="KW-0963">Cytoplasm</keyword>
<evidence type="ECO:0000256" key="8">
    <source>
        <dbReference type="ARBA" id="ARBA00022917"/>
    </source>
</evidence>
<evidence type="ECO:0000256" key="12">
    <source>
        <dbReference type="RuleBase" id="RU363038"/>
    </source>
</evidence>
<keyword evidence="5 11" id="KW-0436">Ligase</keyword>
<evidence type="ECO:0000256" key="1">
    <source>
        <dbReference type="ARBA" id="ARBA00004496"/>
    </source>
</evidence>
<dbReference type="GO" id="GO:0005524">
    <property type="term" value="F:ATP binding"/>
    <property type="evidence" value="ECO:0007669"/>
    <property type="project" value="UniProtKB-UniRule"/>
</dbReference>
<dbReference type="PANTHER" id="PTHR11956:SF5">
    <property type="entry name" value="ARGININE--TRNA LIGASE, CYTOPLASMIC"/>
    <property type="match status" value="1"/>
</dbReference>
<dbReference type="SUPFAM" id="SSF55190">
    <property type="entry name" value="Arginyl-tRNA synthetase (ArgRS), N-terminal 'additional' domain"/>
    <property type="match status" value="1"/>
</dbReference>
<dbReference type="CDD" id="cd00671">
    <property type="entry name" value="ArgRS_core"/>
    <property type="match status" value="1"/>
</dbReference>